<dbReference type="EMBL" id="CAJNOJ010000688">
    <property type="protein sequence ID" value="CAF1510115.1"/>
    <property type="molecule type" value="Genomic_DNA"/>
</dbReference>
<organism evidence="2 4">
    <name type="scientific">Adineta ricciae</name>
    <name type="common">Rotifer</name>
    <dbReference type="NCBI Taxonomy" id="249248"/>
    <lineage>
        <taxon>Eukaryota</taxon>
        <taxon>Metazoa</taxon>
        <taxon>Spiralia</taxon>
        <taxon>Gnathifera</taxon>
        <taxon>Rotifera</taxon>
        <taxon>Eurotatoria</taxon>
        <taxon>Bdelloidea</taxon>
        <taxon>Adinetida</taxon>
        <taxon>Adinetidae</taxon>
        <taxon>Adineta</taxon>
    </lineage>
</organism>
<sequence>MISRSLSHIYQVSNDFIDITSPAKTLREEAALLPSDAPDRRELFQTAIQTFPTHSSTLTQTAHLVTNGTSCRWKPSTSSFHNLWEDSHIVCSSPHWQAIFLEEAIIHDTQQTEKVMADLSPLIIVDSTSNVIQMRNVPLEETFPYDAL</sequence>
<evidence type="ECO:0000313" key="3">
    <source>
        <dbReference type="Proteomes" id="UP000663828"/>
    </source>
</evidence>
<dbReference type="AlphaFoldDB" id="A0A815TSR0"/>
<comment type="caution">
    <text evidence="2">The sequence shown here is derived from an EMBL/GenBank/DDBJ whole genome shotgun (WGS) entry which is preliminary data.</text>
</comment>
<proteinExistence type="predicted"/>
<keyword evidence="3" id="KW-1185">Reference proteome</keyword>
<protein>
    <submittedName>
        <fullName evidence="2">Uncharacterized protein</fullName>
    </submittedName>
</protein>
<dbReference type="Proteomes" id="UP000663828">
    <property type="component" value="Unassembled WGS sequence"/>
</dbReference>
<evidence type="ECO:0000313" key="4">
    <source>
        <dbReference type="Proteomes" id="UP000663852"/>
    </source>
</evidence>
<evidence type="ECO:0000313" key="1">
    <source>
        <dbReference type="EMBL" id="CAF1017845.1"/>
    </source>
</evidence>
<dbReference type="Gene3D" id="1.20.120.810">
    <property type="entry name" value="Vinculin, Vh2 four-helix bundle"/>
    <property type="match status" value="1"/>
</dbReference>
<reference evidence="2" key="1">
    <citation type="submission" date="2021-02" db="EMBL/GenBank/DDBJ databases">
        <authorList>
            <person name="Nowell W R."/>
        </authorList>
    </citation>
    <scope>NUCLEOTIDE SEQUENCE</scope>
</reference>
<dbReference type="EMBL" id="CAJNOR010000835">
    <property type="protein sequence ID" value="CAF1017845.1"/>
    <property type="molecule type" value="Genomic_DNA"/>
</dbReference>
<dbReference type="Proteomes" id="UP000663852">
    <property type="component" value="Unassembled WGS sequence"/>
</dbReference>
<gene>
    <name evidence="2" type="ORF">EDS130_LOCUS43191</name>
    <name evidence="1" type="ORF">XAT740_LOCUS14071</name>
</gene>
<name>A0A815TSR0_ADIRI</name>
<accession>A0A815TSR0</accession>
<dbReference type="OrthoDB" id="29742at2759"/>
<evidence type="ECO:0000313" key="2">
    <source>
        <dbReference type="EMBL" id="CAF1510115.1"/>
    </source>
</evidence>